<evidence type="ECO:0000256" key="1">
    <source>
        <dbReference type="SAM" id="MobiDB-lite"/>
    </source>
</evidence>
<reference evidence="4" key="1">
    <citation type="journal article" date="2019" name="Int. J. Syst. Evol. Microbiol.">
        <title>The Global Catalogue of Microorganisms (GCM) 10K type strain sequencing project: providing services to taxonomists for standard genome sequencing and annotation.</title>
        <authorList>
            <consortium name="The Broad Institute Genomics Platform"/>
            <consortium name="The Broad Institute Genome Sequencing Center for Infectious Disease"/>
            <person name="Wu L."/>
            <person name="Ma J."/>
        </authorList>
    </citation>
    <scope>NUCLEOTIDE SEQUENCE [LARGE SCALE GENOMIC DNA]</scope>
    <source>
        <strain evidence="4">CGMCC 1.12778</strain>
    </source>
</reference>
<proteinExistence type="predicted"/>
<feature type="compositionally biased region" description="Low complexity" evidence="1">
    <location>
        <begin position="91"/>
        <end position="109"/>
    </location>
</feature>
<dbReference type="Proteomes" id="UP000643279">
    <property type="component" value="Unassembled WGS sequence"/>
</dbReference>
<protein>
    <recommendedName>
        <fullName evidence="2">LysM domain-containing protein</fullName>
    </recommendedName>
</protein>
<organism evidence="3 4">
    <name type="scientific">Arthrobacter liuii</name>
    <dbReference type="NCBI Taxonomy" id="1476996"/>
    <lineage>
        <taxon>Bacteria</taxon>
        <taxon>Bacillati</taxon>
        <taxon>Actinomycetota</taxon>
        <taxon>Actinomycetes</taxon>
        <taxon>Micrococcales</taxon>
        <taxon>Micrococcaceae</taxon>
        <taxon>Arthrobacter</taxon>
    </lineage>
</organism>
<accession>A0ABQ2AX67</accession>
<feature type="domain" description="LysM" evidence="2">
    <location>
        <begin position="266"/>
        <end position="311"/>
    </location>
</feature>
<dbReference type="PROSITE" id="PS51782">
    <property type="entry name" value="LYSM"/>
    <property type="match status" value="3"/>
</dbReference>
<feature type="region of interest" description="Disordered" evidence="1">
    <location>
        <begin position="86"/>
        <end position="112"/>
    </location>
</feature>
<keyword evidence="4" id="KW-1185">Reference proteome</keyword>
<dbReference type="EMBL" id="BMFW01000026">
    <property type="protein sequence ID" value="GGI00411.1"/>
    <property type="molecule type" value="Genomic_DNA"/>
</dbReference>
<dbReference type="InterPro" id="IPR018392">
    <property type="entry name" value="LysM"/>
</dbReference>
<feature type="domain" description="LysM" evidence="2">
    <location>
        <begin position="193"/>
        <end position="243"/>
    </location>
</feature>
<feature type="domain" description="LysM" evidence="2">
    <location>
        <begin position="126"/>
        <end position="170"/>
    </location>
</feature>
<dbReference type="CDD" id="cd00118">
    <property type="entry name" value="LysM"/>
    <property type="match status" value="3"/>
</dbReference>
<evidence type="ECO:0000313" key="3">
    <source>
        <dbReference type="EMBL" id="GGI00411.1"/>
    </source>
</evidence>
<dbReference type="SMART" id="SM00257">
    <property type="entry name" value="LysM"/>
    <property type="match status" value="4"/>
</dbReference>
<dbReference type="RefSeq" id="WP_188573051.1">
    <property type="nucleotide sequence ID" value="NZ_BMFW01000026.1"/>
</dbReference>
<gene>
    <name evidence="3" type="ORF">GCM10007170_37490</name>
</gene>
<dbReference type="PANTHER" id="PTHR33734:SF22">
    <property type="entry name" value="MEMBRANE-BOUND LYTIC MUREIN TRANSGLYCOSYLASE D"/>
    <property type="match status" value="1"/>
</dbReference>
<dbReference type="Gene3D" id="3.10.350.10">
    <property type="entry name" value="LysM domain"/>
    <property type="match status" value="4"/>
</dbReference>
<dbReference type="Pfam" id="PF01476">
    <property type="entry name" value="LysM"/>
    <property type="match status" value="3"/>
</dbReference>
<name>A0ABQ2AX67_9MICC</name>
<evidence type="ECO:0000313" key="4">
    <source>
        <dbReference type="Proteomes" id="UP000643279"/>
    </source>
</evidence>
<dbReference type="InterPro" id="IPR036779">
    <property type="entry name" value="LysM_dom_sf"/>
</dbReference>
<dbReference type="SUPFAM" id="SSF54106">
    <property type="entry name" value="LysM domain"/>
    <property type="match status" value="3"/>
</dbReference>
<sequence length="400" mass="42428">MSHDQSVAGLLSAADPALTVTEDELIRSRQRSLSFVNSEVTHLTTGGSIHDFHRAPAKRHWGRFAVAGLGAAAVAASVLVGSTMASRPDDNAAAPSATSTARTTPSNAAKTSLTGETVTDSFGNVDYYTTDQGDTLAGVAANFHITEKELAEFNEVQPGSALPPNTKLRLIPPPGPINGAKGTATVDANGIPISYTIEPGDTLAGITYRFGITDKQLAEANKVAFTYEKGNTYFVRAGNHIQLQKNPVDSRSGRGTSVNNSFGQTIYYTTVDGDSFDSIGYQFRCTTDQLLRWNTTLSADRPIPAGTKIRLMPGEVTVEGAHGTFTVDADGIPLTYTTAPGDTQTQIAFRFGIPSIADLAWANRPLTGTGSVWYTFADLTSGELNPGQTISLNLTKPIHQ</sequence>
<evidence type="ECO:0000259" key="2">
    <source>
        <dbReference type="PROSITE" id="PS51782"/>
    </source>
</evidence>
<dbReference type="PANTHER" id="PTHR33734">
    <property type="entry name" value="LYSM DOMAIN-CONTAINING GPI-ANCHORED PROTEIN 2"/>
    <property type="match status" value="1"/>
</dbReference>
<comment type="caution">
    <text evidence="3">The sequence shown here is derived from an EMBL/GenBank/DDBJ whole genome shotgun (WGS) entry which is preliminary data.</text>
</comment>